<protein>
    <submittedName>
        <fullName evidence="1">Uncharacterized protein</fullName>
    </submittedName>
</protein>
<proteinExistence type="predicted"/>
<accession>I2NED0</accession>
<reference evidence="1 2" key="1">
    <citation type="submission" date="2012-04" db="EMBL/GenBank/DDBJ databases">
        <authorList>
            <person name="Harkins D.M."/>
            <person name="Madupu R."/>
            <person name="Durkin A.S."/>
            <person name="Torralba M."/>
            <person name="Methe B."/>
            <person name="Sutton G.G."/>
            <person name="Nelson K.E."/>
        </authorList>
    </citation>
    <scope>NUCLEOTIDE SEQUENCE [LARGE SCALE GENOMIC DNA]</scope>
    <source>
        <strain evidence="1 2">HK411</strain>
    </source>
</reference>
<evidence type="ECO:0000313" key="1">
    <source>
        <dbReference type="EMBL" id="EIG24191.1"/>
    </source>
</evidence>
<comment type="caution">
    <text evidence="1">The sequence shown here is derived from an EMBL/GenBank/DDBJ whole genome shotgun (WGS) entry which is preliminary data.</text>
</comment>
<gene>
    <name evidence="1" type="ORF">HMPREF1054_1133</name>
</gene>
<dbReference type="Proteomes" id="UP000003345">
    <property type="component" value="Unassembled WGS sequence"/>
</dbReference>
<dbReference type="AlphaFoldDB" id="I2NED0"/>
<evidence type="ECO:0000313" key="2">
    <source>
        <dbReference type="Proteomes" id="UP000003345"/>
    </source>
</evidence>
<dbReference type="PATRIC" id="fig|1095743.3.peg.1650"/>
<dbReference type="EMBL" id="AJMU01000069">
    <property type="protein sequence ID" value="EIG24191.1"/>
    <property type="molecule type" value="Genomic_DNA"/>
</dbReference>
<sequence>MDLNIKENFKLWACLARRSGKHSDKDKQALVGMKFGF</sequence>
<name>I2NED0_9PAST</name>
<organism evidence="1 2">
    <name type="scientific">Haemophilus paraphrohaemolyticus HK411</name>
    <dbReference type="NCBI Taxonomy" id="1095743"/>
    <lineage>
        <taxon>Bacteria</taxon>
        <taxon>Pseudomonadati</taxon>
        <taxon>Pseudomonadota</taxon>
        <taxon>Gammaproteobacteria</taxon>
        <taxon>Pasteurellales</taxon>
        <taxon>Pasteurellaceae</taxon>
        <taxon>Haemophilus</taxon>
    </lineage>
</organism>